<organism evidence="2 3">
    <name type="scientific">Rhipicephalus sanguineus</name>
    <name type="common">Brown dog tick</name>
    <name type="synonym">Ixodes sanguineus</name>
    <dbReference type="NCBI Taxonomy" id="34632"/>
    <lineage>
        <taxon>Eukaryota</taxon>
        <taxon>Metazoa</taxon>
        <taxon>Ecdysozoa</taxon>
        <taxon>Arthropoda</taxon>
        <taxon>Chelicerata</taxon>
        <taxon>Arachnida</taxon>
        <taxon>Acari</taxon>
        <taxon>Parasitiformes</taxon>
        <taxon>Ixodida</taxon>
        <taxon>Ixodoidea</taxon>
        <taxon>Ixodidae</taxon>
        <taxon>Rhipicephalinae</taxon>
        <taxon>Rhipicephalus</taxon>
        <taxon>Rhipicephalus</taxon>
    </lineage>
</organism>
<dbReference type="Proteomes" id="UP000821837">
    <property type="component" value="Unassembled WGS sequence"/>
</dbReference>
<gene>
    <name evidence="2" type="ORF">HPB52_019089</name>
</gene>
<evidence type="ECO:0000256" key="1">
    <source>
        <dbReference type="SAM" id="MobiDB-lite"/>
    </source>
</evidence>
<feature type="region of interest" description="Disordered" evidence="1">
    <location>
        <begin position="71"/>
        <end position="103"/>
    </location>
</feature>
<feature type="compositionally biased region" description="Polar residues" evidence="1">
    <location>
        <begin position="84"/>
        <end position="94"/>
    </location>
</feature>
<feature type="compositionally biased region" description="Low complexity" evidence="1">
    <location>
        <begin position="380"/>
        <end position="389"/>
    </location>
</feature>
<feature type="compositionally biased region" description="Polar residues" evidence="1">
    <location>
        <begin position="143"/>
        <end position="159"/>
    </location>
</feature>
<evidence type="ECO:0000313" key="2">
    <source>
        <dbReference type="EMBL" id="KAH7957452.1"/>
    </source>
</evidence>
<reference evidence="2" key="2">
    <citation type="submission" date="2021-09" db="EMBL/GenBank/DDBJ databases">
        <authorList>
            <person name="Jia N."/>
            <person name="Wang J."/>
            <person name="Shi W."/>
            <person name="Du L."/>
            <person name="Sun Y."/>
            <person name="Zhan W."/>
            <person name="Jiang J."/>
            <person name="Wang Q."/>
            <person name="Zhang B."/>
            <person name="Ji P."/>
            <person name="Sakyi L.B."/>
            <person name="Cui X."/>
            <person name="Yuan T."/>
            <person name="Jiang B."/>
            <person name="Yang W."/>
            <person name="Lam T.T.-Y."/>
            <person name="Chang Q."/>
            <person name="Ding S."/>
            <person name="Wang X."/>
            <person name="Zhu J."/>
            <person name="Ruan X."/>
            <person name="Zhao L."/>
            <person name="Wei J."/>
            <person name="Que T."/>
            <person name="Du C."/>
            <person name="Cheng J."/>
            <person name="Dai P."/>
            <person name="Han X."/>
            <person name="Huang E."/>
            <person name="Gao Y."/>
            <person name="Liu J."/>
            <person name="Shao H."/>
            <person name="Ye R."/>
            <person name="Li L."/>
            <person name="Wei W."/>
            <person name="Wang X."/>
            <person name="Wang C."/>
            <person name="Huo Q."/>
            <person name="Li W."/>
            <person name="Guo W."/>
            <person name="Chen H."/>
            <person name="Chen S."/>
            <person name="Zhou L."/>
            <person name="Zhou L."/>
            <person name="Ni X."/>
            <person name="Tian J."/>
            <person name="Zhou Y."/>
            <person name="Sheng Y."/>
            <person name="Liu T."/>
            <person name="Pan Y."/>
            <person name="Xia L."/>
            <person name="Li J."/>
            <person name="Zhao F."/>
            <person name="Cao W."/>
        </authorList>
    </citation>
    <scope>NUCLEOTIDE SEQUENCE</scope>
    <source>
        <strain evidence="2">Rsan-2018</strain>
        <tissue evidence="2">Larvae</tissue>
    </source>
</reference>
<proteinExistence type="predicted"/>
<name>A0A9D4PYD1_RHISA</name>
<reference evidence="2" key="1">
    <citation type="journal article" date="2020" name="Cell">
        <title>Large-Scale Comparative Analyses of Tick Genomes Elucidate Their Genetic Diversity and Vector Capacities.</title>
        <authorList>
            <consortium name="Tick Genome and Microbiome Consortium (TIGMIC)"/>
            <person name="Jia N."/>
            <person name="Wang J."/>
            <person name="Shi W."/>
            <person name="Du L."/>
            <person name="Sun Y."/>
            <person name="Zhan W."/>
            <person name="Jiang J.F."/>
            <person name="Wang Q."/>
            <person name="Zhang B."/>
            <person name="Ji P."/>
            <person name="Bell-Sakyi L."/>
            <person name="Cui X.M."/>
            <person name="Yuan T.T."/>
            <person name="Jiang B.G."/>
            <person name="Yang W.F."/>
            <person name="Lam T.T."/>
            <person name="Chang Q.C."/>
            <person name="Ding S.J."/>
            <person name="Wang X.J."/>
            <person name="Zhu J.G."/>
            <person name="Ruan X.D."/>
            <person name="Zhao L."/>
            <person name="Wei J.T."/>
            <person name="Ye R.Z."/>
            <person name="Que T.C."/>
            <person name="Du C.H."/>
            <person name="Zhou Y.H."/>
            <person name="Cheng J.X."/>
            <person name="Dai P.F."/>
            <person name="Guo W.B."/>
            <person name="Han X.H."/>
            <person name="Huang E.J."/>
            <person name="Li L.F."/>
            <person name="Wei W."/>
            <person name="Gao Y.C."/>
            <person name="Liu J.Z."/>
            <person name="Shao H.Z."/>
            <person name="Wang X."/>
            <person name="Wang C.C."/>
            <person name="Yang T.C."/>
            <person name="Huo Q.B."/>
            <person name="Li W."/>
            <person name="Chen H.Y."/>
            <person name="Chen S.E."/>
            <person name="Zhou L.G."/>
            <person name="Ni X.B."/>
            <person name="Tian J.H."/>
            <person name="Sheng Y."/>
            <person name="Liu T."/>
            <person name="Pan Y.S."/>
            <person name="Xia L.Y."/>
            <person name="Li J."/>
            <person name="Zhao F."/>
            <person name="Cao W.C."/>
        </authorList>
    </citation>
    <scope>NUCLEOTIDE SEQUENCE</scope>
    <source>
        <strain evidence="2">Rsan-2018</strain>
    </source>
</reference>
<keyword evidence="3" id="KW-1185">Reference proteome</keyword>
<dbReference type="SUPFAM" id="SSF56219">
    <property type="entry name" value="DNase I-like"/>
    <property type="match status" value="1"/>
</dbReference>
<feature type="region of interest" description="Disordered" evidence="1">
    <location>
        <begin position="1"/>
        <end position="22"/>
    </location>
</feature>
<dbReference type="Gene3D" id="3.60.10.10">
    <property type="entry name" value="Endonuclease/exonuclease/phosphatase"/>
    <property type="match status" value="1"/>
</dbReference>
<protein>
    <submittedName>
        <fullName evidence="2">Uncharacterized protein</fullName>
    </submittedName>
</protein>
<dbReference type="VEuPathDB" id="VectorBase:RSAN_049674"/>
<dbReference type="AlphaFoldDB" id="A0A9D4PYD1"/>
<accession>A0A9D4PYD1</accession>
<sequence>MQRLAEPSVPPTTNDAPPVSPASCCATAAAVPTLSLSRDVSRPTPTTVDQLAALPNSAHAPATCNAGSVLETPSLTTLPPDPKSVNTASASQSAAHDAVPTGSAPGMLNENSLCADKYVLKSGVPLVPTVLPSTIAADDSSTEMDFTASQGNEDNTSYPEGSWHTVRANQKPASTARPRTELITVGIQLPPGTLTPKLPLYDLLASIIAAANLSPKTSAEVTLQAKPAQSLVFLKTHFPLTAHLLLSLTNMELNGKPITIKPYAPNPPISCLGVIHNGTVLTNALSTALRPSAAAVQRFCPQILLLTFVPNPGASIAKSILIHLSTPPALSSLLSSGTLRRTTQPCPPSSSTHEFRSPPATSTPGSYAAKVKGASPLYPPSSNNTPSPSMGNESRSFDLRLAMLERNQREQQRVSDELQQKIHALTQTLETTTSSLTSELAKLWGYPRTLKPGRLLHCLAQERHLTLLNTPDTPTRAGTASQRFTTPDLTFSRGSPPFHWQVSAENFFSDHFFIHSTTYLSHVTRTHHVVHTDWEAFRSISFLTHMKVTTTGHRGSPQHWHPAAVALAFDTPFLTLVLTFSVYGVVINVCNALSAPSRITSNSPPH</sequence>
<dbReference type="EMBL" id="JABSTV010001250">
    <property type="protein sequence ID" value="KAH7957452.1"/>
    <property type="molecule type" value="Genomic_DNA"/>
</dbReference>
<comment type="caution">
    <text evidence="2">The sequence shown here is derived from an EMBL/GenBank/DDBJ whole genome shotgun (WGS) entry which is preliminary data.</text>
</comment>
<dbReference type="InterPro" id="IPR036691">
    <property type="entry name" value="Endo/exonu/phosph_ase_sf"/>
</dbReference>
<feature type="region of interest" description="Disordered" evidence="1">
    <location>
        <begin position="338"/>
        <end position="394"/>
    </location>
</feature>
<evidence type="ECO:0000313" key="3">
    <source>
        <dbReference type="Proteomes" id="UP000821837"/>
    </source>
</evidence>
<feature type="region of interest" description="Disordered" evidence="1">
    <location>
        <begin position="140"/>
        <end position="177"/>
    </location>
</feature>